<dbReference type="Proteomes" id="UP000001950">
    <property type="component" value="Chromosome 2"/>
</dbReference>
<dbReference type="KEGG" id="tan:TA14030"/>
<keyword evidence="1" id="KW-1133">Transmembrane helix</keyword>
<feature type="transmembrane region" description="Helical" evidence="1">
    <location>
        <begin position="159"/>
        <end position="180"/>
    </location>
</feature>
<evidence type="ECO:0000256" key="1">
    <source>
        <dbReference type="SAM" id="Phobius"/>
    </source>
</evidence>
<dbReference type="GeneID" id="3861728"/>
<name>Q4UEU7_THEAN</name>
<feature type="transmembrane region" description="Helical" evidence="1">
    <location>
        <begin position="125"/>
        <end position="147"/>
    </location>
</feature>
<feature type="transmembrane region" description="Helical" evidence="1">
    <location>
        <begin position="328"/>
        <end position="348"/>
    </location>
</feature>
<dbReference type="OMA" id="LCVTCVT"/>
<dbReference type="RefSeq" id="XP_952124.1">
    <property type="nucleotide sequence ID" value="XM_947031.1"/>
</dbReference>
<proteinExistence type="predicted"/>
<dbReference type="OrthoDB" id="361810at2759"/>
<dbReference type="EMBL" id="CR940348">
    <property type="protein sequence ID" value="CAI74392.1"/>
    <property type="molecule type" value="Genomic_DNA"/>
</dbReference>
<feature type="transmembrane region" description="Helical" evidence="1">
    <location>
        <begin position="68"/>
        <end position="89"/>
    </location>
</feature>
<feature type="transmembrane region" description="Helical" evidence="1">
    <location>
        <begin position="95"/>
        <end position="113"/>
    </location>
</feature>
<accession>Q4UEU7</accession>
<feature type="transmembrane region" description="Helical" evidence="1">
    <location>
        <begin position="43"/>
        <end position="61"/>
    </location>
</feature>
<dbReference type="InParanoid" id="Q4UEU7"/>
<feature type="transmembrane region" description="Helical" evidence="1">
    <location>
        <begin position="12"/>
        <end position="31"/>
    </location>
</feature>
<organism evidence="2 3">
    <name type="scientific">Theileria annulata</name>
    <dbReference type="NCBI Taxonomy" id="5874"/>
    <lineage>
        <taxon>Eukaryota</taxon>
        <taxon>Sar</taxon>
        <taxon>Alveolata</taxon>
        <taxon>Apicomplexa</taxon>
        <taxon>Aconoidasida</taxon>
        <taxon>Piroplasmida</taxon>
        <taxon>Theileriidae</taxon>
        <taxon>Theileria</taxon>
    </lineage>
</organism>
<feature type="transmembrane region" description="Helical" evidence="1">
    <location>
        <begin position="289"/>
        <end position="316"/>
    </location>
</feature>
<keyword evidence="1" id="KW-0812">Transmembrane</keyword>
<dbReference type="VEuPathDB" id="PiroplasmaDB:TA14030"/>
<evidence type="ECO:0000313" key="3">
    <source>
        <dbReference type="Proteomes" id="UP000001950"/>
    </source>
</evidence>
<gene>
    <name evidence="2" type="ORF">TA14030</name>
</gene>
<feature type="transmembrane region" description="Helical" evidence="1">
    <location>
        <begin position="799"/>
        <end position="818"/>
    </location>
</feature>
<dbReference type="AlphaFoldDB" id="Q4UEU7"/>
<keyword evidence="1" id="KW-0472">Membrane</keyword>
<evidence type="ECO:0000313" key="2">
    <source>
        <dbReference type="EMBL" id="CAI74392.1"/>
    </source>
</evidence>
<dbReference type="eggNOG" id="ENOG502RSZG">
    <property type="taxonomic scope" value="Eukaryota"/>
</dbReference>
<keyword evidence="3" id="KW-1185">Reference proteome</keyword>
<reference evidence="2 3" key="1">
    <citation type="journal article" date="2005" name="Science">
        <title>Genome of the host-cell transforming parasite Theileria annulata compared with T. parva.</title>
        <authorList>
            <person name="Pain A."/>
            <person name="Renauld H."/>
            <person name="Berriman M."/>
            <person name="Murphy L."/>
            <person name="Yeats C.A."/>
            <person name="Weir W."/>
            <person name="Kerhornou A."/>
            <person name="Aslett M."/>
            <person name="Bishop R."/>
            <person name="Bouchier C."/>
            <person name="Cochet M."/>
            <person name="Coulson R.M.R."/>
            <person name="Cronin A."/>
            <person name="de Villiers E.P."/>
            <person name="Fraser A."/>
            <person name="Fosker N."/>
            <person name="Gardner M."/>
            <person name="Goble A."/>
            <person name="Griffiths-Jones S."/>
            <person name="Harris D.E."/>
            <person name="Katzer F."/>
            <person name="Larke N."/>
            <person name="Lord A."/>
            <person name="Maser P."/>
            <person name="McKellar S."/>
            <person name="Mooney P."/>
            <person name="Morton F."/>
            <person name="Nene V."/>
            <person name="O'Neil S."/>
            <person name="Price C."/>
            <person name="Quail M.A."/>
            <person name="Rabbinowitsch E."/>
            <person name="Rawlings N.D."/>
            <person name="Rutter S."/>
            <person name="Saunders D."/>
            <person name="Seeger K."/>
            <person name="Shah T."/>
            <person name="Squares R."/>
            <person name="Squares S."/>
            <person name="Tivey A."/>
            <person name="Walker A.R."/>
            <person name="Woodward J."/>
            <person name="Dobbelaere D.A.E."/>
            <person name="Langsley G."/>
            <person name="Rajandream M.A."/>
            <person name="McKeever D."/>
            <person name="Shiels B."/>
            <person name="Tait A."/>
            <person name="Barrell B.G."/>
            <person name="Hall N."/>
        </authorList>
    </citation>
    <scope>NUCLEOTIDE SEQUENCE [LARGE SCALE GENOMIC DNA]</scope>
    <source>
        <strain evidence="3">Ankara</strain>
    </source>
</reference>
<feature type="transmembrane region" description="Helical" evidence="1">
    <location>
        <begin position="236"/>
        <end position="256"/>
    </location>
</feature>
<protein>
    <submittedName>
        <fullName evidence="2">Uncharacterized protein</fullName>
    </submittedName>
</protein>
<sequence length="1111" mass="127941">MKKRVPDAGDFLESYFLGLSCLVCSEQFYILISQTKASASFQWYLLLFTAFATLTSVLILYEKTHDEFITLLHYYYSCLLAFLVGFVWIKITSVLVSTCTTIVIGFLTTSLIIEACAHYSSNAKLLLSFIAGLLSARILPSFCWILTSKEDYESQSMSISLILSIARFSSCLLSICMKFIKAELSFAKVKSIKFESDQFSFKFCPEAFSKLYEFYCQRITTDLKEEKEIYLTIYSYIKYFFPIFCFFCSVVFFLPLSPVMDAHLNRRSKFMYAPHVIRSLSIFETASHLLGFSIGILFPASISCNLSFCFINILNISIRLFVQERFSFFLKFFSNIGIYLMVIIYSTLNGYVCSYDLFVIRNTFHNCKKEDSEHTCCGDKFLTQCYCRYPAIIDERNKCIYSRTNLCNSKSYVAFLKNCNSMNLILNFSSLTHCYPFNRFSCSESFCKYKSLDYCSSGPNAILLVQKDKKKEMSEMCKRICCEGNCCETPCQKEKCGCLRLCGMYEIETVTTSTCDDCQLTVRIEGTKCDICSKCSEAGSSGTCSCNGKGSNSCCVCVKCCDKNCCTKSCTDEKCCIKLCCCKNCKNSVKSNGTRVFLFYENNDVCCIREIKPDTTPKFDGNAKAQCTFYISSIFISDCCHSDIQVDLHCKMSNNFFRVTDIKYPKKTIAPTSVQLCQNNKQCCEKKEEKQCRCASALKKVIVEYPSEDPKSEDEKCNCPASCTKCSCCQPGNCSCTPKSNESNCCKCSEDGCPCSKGDSSCNNGCCKDGKCCCCFCAKFTISPDNSFDKRMKPVKIKLISIFWILFFLILILTYLIMSSIKVKELDYYDFKPVTSYEMITSKTKRNALNSPDDVKRRIDEFLMNSGLESKEYDSELEHMLKLFECTLDPNNFTFLKYHLDEVSLKLLNNPVFILRTKIEMVTWSCCLGFMYTYIIEMLIRIQSFFVNWEYVWEKEYKYYRMKMANRINQFTRGSKFGVAALSESDIGLKTYMLIGKSRKDTLEGLSERVESYLDLYDGEIEIKEKEFPESLDERLEYFISIWESRIDHLEDWITSRTNVFDWDIFMEQYPDIRTWVNMFGRYIQGALNEVEFDEKKFNKGTEVFLIDKIN</sequence>